<keyword evidence="4" id="KW-1185">Reference proteome</keyword>
<evidence type="ECO:0000259" key="2">
    <source>
        <dbReference type="PROSITE" id="PS51462"/>
    </source>
</evidence>
<protein>
    <submittedName>
        <fullName evidence="3">DNA mismatch repair protein MutT</fullName>
    </submittedName>
</protein>
<proteinExistence type="predicted"/>
<dbReference type="EMBL" id="BONE01000060">
    <property type="protein sequence ID" value="GIF76408.1"/>
    <property type="molecule type" value="Genomic_DNA"/>
</dbReference>
<gene>
    <name evidence="3" type="ORF">Asi02nite_59260</name>
</gene>
<feature type="domain" description="Nudix hydrolase" evidence="2">
    <location>
        <begin position="47"/>
        <end position="180"/>
    </location>
</feature>
<dbReference type="InterPro" id="IPR020084">
    <property type="entry name" value="NUDIX_hydrolase_CS"/>
</dbReference>
<dbReference type="Pfam" id="PF00293">
    <property type="entry name" value="NUDIX"/>
    <property type="match status" value="1"/>
</dbReference>
<organism evidence="3 4">
    <name type="scientific">Asanoa siamensis</name>
    <dbReference type="NCBI Taxonomy" id="926357"/>
    <lineage>
        <taxon>Bacteria</taxon>
        <taxon>Bacillati</taxon>
        <taxon>Actinomycetota</taxon>
        <taxon>Actinomycetes</taxon>
        <taxon>Micromonosporales</taxon>
        <taxon>Micromonosporaceae</taxon>
        <taxon>Asanoa</taxon>
    </lineage>
</organism>
<dbReference type="RefSeq" id="WP_203717282.1">
    <property type="nucleotide sequence ID" value="NZ_BONE01000060.1"/>
</dbReference>
<dbReference type="PROSITE" id="PS00893">
    <property type="entry name" value="NUDIX_BOX"/>
    <property type="match status" value="1"/>
</dbReference>
<evidence type="ECO:0000313" key="3">
    <source>
        <dbReference type="EMBL" id="GIF76408.1"/>
    </source>
</evidence>
<dbReference type="InterPro" id="IPR015797">
    <property type="entry name" value="NUDIX_hydrolase-like_dom_sf"/>
</dbReference>
<reference evidence="3 4" key="1">
    <citation type="submission" date="2021-01" db="EMBL/GenBank/DDBJ databases">
        <title>Whole genome shotgun sequence of Asanoa siamensis NBRC 107932.</title>
        <authorList>
            <person name="Komaki H."/>
            <person name="Tamura T."/>
        </authorList>
    </citation>
    <scope>NUCLEOTIDE SEQUENCE [LARGE SCALE GENOMIC DNA]</scope>
    <source>
        <strain evidence="3 4">NBRC 107932</strain>
    </source>
</reference>
<evidence type="ECO:0000313" key="4">
    <source>
        <dbReference type="Proteomes" id="UP000604117"/>
    </source>
</evidence>
<comment type="caution">
    <text evidence="3">The sequence shown here is derived from an EMBL/GenBank/DDBJ whole genome shotgun (WGS) entry which is preliminary data.</text>
</comment>
<sequence>MSIAALVDLVEGLVAGDQTEADQRADVLAWLRDTDDVYRRAKPDTPPRHLVSYVVPVDRRDGSILLIDHINAGLWLPPGGHVEVKEDPAETARREALEELGLDVTVGKPIFITVTTTVGIDKGHTDVSLWYPVLADRHQPLVTDAGEFTEARWWSLDDVDRADPGLFDPHLGRFLRKLRQR</sequence>
<dbReference type="Gene3D" id="3.90.79.10">
    <property type="entry name" value="Nucleoside Triphosphate Pyrophosphohydrolase"/>
    <property type="match status" value="1"/>
</dbReference>
<dbReference type="Proteomes" id="UP000604117">
    <property type="component" value="Unassembled WGS sequence"/>
</dbReference>
<dbReference type="SUPFAM" id="SSF55811">
    <property type="entry name" value="Nudix"/>
    <property type="match status" value="1"/>
</dbReference>
<accession>A0ABQ4CYN6</accession>
<dbReference type="PROSITE" id="PS51462">
    <property type="entry name" value="NUDIX"/>
    <property type="match status" value="1"/>
</dbReference>
<keyword evidence="1" id="KW-0378">Hydrolase</keyword>
<evidence type="ECO:0000256" key="1">
    <source>
        <dbReference type="ARBA" id="ARBA00022801"/>
    </source>
</evidence>
<dbReference type="InterPro" id="IPR000086">
    <property type="entry name" value="NUDIX_hydrolase_dom"/>
</dbReference>
<name>A0ABQ4CYN6_9ACTN</name>
<dbReference type="PANTHER" id="PTHR21340">
    <property type="entry name" value="DIADENOSINE 5,5-P1,P4-TETRAPHOSPHATE PYROPHOSPHOHYDROLASE MUTT"/>
    <property type="match status" value="1"/>
</dbReference>
<dbReference type="PANTHER" id="PTHR21340:SF0">
    <property type="entry name" value="BIS(5'-NUCLEOSYL)-TETRAPHOSPHATASE [ASYMMETRICAL]"/>
    <property type="match status" value="1"/>
</dbReference>
<dbReference type="InterPro" id="IPR051325">
    <property type="entry name" value="Nudix_hydrolase_domain"/>
</dbReference>